<dbReference type="GO" id="GO:0006874">
    <property type="term" value="P:intracellular calcium ion homeostasis"/>
    <property type="evidence" value="ECO:0007669"/>
    <property type="project" value="TreeGrafter"/>
</dbReference>
<dbReference type="Gene3D" id="1.20.1420.30">
    <property type="entry name" value="NCX, central ion-binding region"/>
    <property type="match status" value="1"/>
</dbReference>
<dbReference type="InterPro" id="IPR004481">
    <property type="entry name" value="K/Na/Ca-exchanger"/>
</dbReference>
<dbReference type="Pfam" id="PF01699">
    <property type="entry name" value="Na_Ca_ex"/>
    <property type="match status" value="1"/>
</dbReference>
<dbReference type="InterPro" id="IPR044880">
    <property type="entry name" value="NCX_ion-bd_dom_sf"/>
</dbReference>
<feature type="transmembrane region" description="Helical" evidence="9">
    <location>
        <begin position="157"/>
        <end position="178"/>
    </location>
</feature>
<dbReference type="InParanoid" id="K1PW61"/>
<dbReference type="PANTHER" id="PTHR10846">
    <property type="entry name" value="SODIUM/POTASSIUM/CALCIUM EXCHANGER"/>
    <property type="match status" value="1"/>
</dbReference>
<dbReference type="PROSITE" id="PS51257">
    <property type="entry name" value="PROKAR_LIPOPROTEIN"/>
    <property type="match status" value="1"/>
</dbReference>
<feature type="transmembrane region" description="Helical" evidence="9">
    <location>
        <begin position="412"/>
        <end position="428"/>
    </location>
</feature>
<protein>
    <submittedName>
        <fullName evidence="11">Sodium/potassium/calcium exchanger 2</fullName>
    </submittedName>
</protein>
<dbReference type="GO" id="GO:0008273">
    <property type="term" value="F:calcium, potassium:sodium antiporter activity"/>
    <property type="evidence" value="ECO:0007669"/>
    <property type="project" value="TreeGrafter"/>
</dbReference>
<keyword evidence="4" id="KW-0406">Ion transport</keyword>
<feature type="compositionally biased region" description="Polar residues" evidence="8">
    <location>
        <begin position="374"/>
        <end position="385"/>
    </location>
</feature>
<accession>K1PW61</accession>
<dbReference type="GO" id="GO:0005262">
    <property type="term" value="F:calcium channel activity"/>
    <property type="evidence" value="ECO:0007669"/>
    <property type="project" value="TreeGrafter"/>
</dbReference>
<keyword evidence="6 9" id="KW-1133">Transmembrane helix</keyword>
<comment type="similarity">
    <text evidence="2">Belongs to the Ca(2+):cation antiporter (CaCA) (TC 2.A.19) family. SLC24A subfamily.</text>
</comment>
<dbReference type="InterPro" id="IPR004837">
    <property type="entry name" value="NaCa_Exmemb"/>
</dbReference>
<dbReference type="NCBIfam" id="TIGR00367">
    <property type="entry name" value="calcium/sodium antiporter"/>
    <property type="match status" value="1"/>
</dbReference>
<gene>
    <name evidence="11" type="ORF">CGI_10009078</name>
</gene>
<feature type="transmembrane region" description="Helical" evidence="9">
    <location>
        <begin position="126"/>
        <end position="151"/>
    </location>
</feature>
<keyword evidence="7 9" id="KW-0472">Membrane</keyword>
<dbReference type="PANTHER" id="PTHR10846:SF72">
    <property type="entry name" value="SODIUM_POTASSIUM_CALCIUM EXCHANGER NCKX30C"/>
    <property type="match status" value="1"/>
</dbReference>
<comment type="subcellular location">
    <subcellularLocation>
        <location evidence="1">Membrane</location>
        <topology evidence="1">Multi-pass membrane protein</topology>
    </subcellularLocation>
</comment>
<dbReference type="HOGENOM" id="CLU_007948_5_0_1"/>
<keyword evidence="3" id="KW-0050">Antiport</keyword>
<keyword evidence="4" id="KW-0109">Calcium transport</keyword>
<dbReference type="FunCoup" id="K1PW61">
    <property type="interactions" value="170"/>
</dbReference>
<evidence type="ECO:0000313" key="11">
    <source>
        <dbReference type="EMBL" id="EKC25963.1"/>
    </source>
</evidence>
<reference evidence="11" key="1">
    <citation type="journal article" date="2012" name="Nature">
        <title>The oyster genome reveals stress adaptation and complexity of shell formation.</title>
        <authorList>
            <person name="Zhang G."/>
            <person name="Fang X."/>
            <person name="Guo X."/>
            <person name="Li L."/>
            <person name="Luo R."/>
            <person name="Xu F."/>
            <person name="Yang P."/>
            <person name="Zhang L."/>
            <person name="Wang X."/>
            <person name="Qi H."/>
            <person name="Xiong Z."/>
            <person name="Que H."/>
            <person name="Xie Y."/>
            <person name="Holland P.W."/>
            <person name="Paps J."/>
            <person name="Zhu Y."/>
            <person name="Wu F."/>
            <person name="Chen Y."/>
            <person name="Wang J."/>
            <person name="Peng C."/>
            <person name="Meng J."/>
            <person name="Yang L."/>
            <person name="Liu J."/>
            <person name="Wen B."/>
            <person name="Zhang N."/>
            <person name="Huang Z."/>
            <person name="Zhu Q."/>
            <person name="Feng Y."/>
            <person name="Mount A."/>
            <person name="Hedgecock D."/>
            <person name="Xu Z."/>
            <person name="Liu Y."/>
            <person name="Domazet-Loso T."/>
            <person name="Du Y."/>
            <person name="Sun X."/>
            <person name="Zhang S."/>
            <person name="Liu B."/>
            <person name="Cheng P."/>
            <person name="Jiang X."/>
            <person name="Li J."/>
            <person name="Fan D."/>
            <person name="Wang W."/>
            <person name="Fu W."/>
            <person name="Wang T."/>
            <person name="Wang B."/>
            <person name="Zhang J."/>
            <person name="Peng Z."/>
            <person name="Li Y."/>
            <person name="Li N."/>
            <person name="Wang J."/>
            <person name="Chen M."/>
            <person name="He Y."/>
            <person name="Tan F."/>
            <person name="Song X."/>
            <person name="Zheng Q."/>
            <person name="Huang R."/>
            <person name="Yang H."/>
            <person name="Du X."/>
            <person name="Chen L."/>
            <person name="Yang M."/>
            <person name="Gaffney P.M."/>
            <person name="Wang S."/>
            <person name="Luo L."/>
            <person name="She Z."/>
            <person name="Ming Y."/>
            <person name="Huang W."/>
            <person name="Zhang S."/>
            <person name="Huang B."/>
            <person name="Zhang Y."/>
            <person name="Qu T."/>
            <person name="Ni P."/>
            <person name="Miao G."/>
            <person name="Wang J."/>
            <person name="Wang Q."/>
            <person name="Steinberg C.E."/>
            <person name="Wang H."/>
            <person name="Li N."/>
            <person name="Qian L."/>
            <person name="Zhang G."/>
            <person name="Li Y."/>
            <person name="Yang H."/>
            <person name="Liu X."/>
            <person name="Wang J."/>
            <person name="Yin Y."/>
            <person name="Wang J."/>
        </authorList>
    </citation>
    <scope>NUCLEOTIDE SEQUENCE [LARGE SCALE GENOMIC DNA]</scope>
    <source>
        <strain evidence="11">05x7-T-G4-1.051#20</strain>
    </source>
</reference>
<sequence length="520" mass="58450">MKRRARKLRLCILVSGLLSCYFGSFLVYNRDAIFDMAKTGDFHHLEGIELGSHSGQRHLLTTNSTTEDEALYPEDAFTEDQLKSGAVILHVIGMIYMFIALAIVCDEFFVPSLGVIITRYGISEDVAGATFMAAGGSAPEFFTSLIGVFLAKSNVGVGTIVGSAVFNILFVIGMCALVSKDVLQLTWWPLFRDVSFYSIDLILLIVFFITDEKIYWYEALVLFFMYIFYVIFMKFNHRIERWVKSKLPKKKTKVGSSSQIEEKPERVLSMPILHSGGNHFRPGILELIIHHIDPLHKDSKPHNKAMHLHAIATLKVIIGTTHTDDPNTIQVDKDNNTIQANGKDPMANGKAIDQNNTGNSDGDKVVLTVDGTAKQSTDTASGSGDNSHEVEQLEEEEEPLDLSWPSGWRSRISYIILAPLVFPMWITLPDVRRQDKKKWYWGSFFGSIVWIAIFSYLLNWWTNTVGTTIGLTDEKKLGKVTRVKNKNSFHLRLVSQYCDGVDKVRSCTTRMCGFTCVTCA</sequence>
<evidence type="ECO:0000256" key="6">
    <source>
        <dbReference type="ARBA" id="ARBA00022989"/>
    </source>
</evidence>
<keyword evidence="4" id="KW-0813">Transport</keyword>
<dbReference type="FunFam" id="1.20.1420.30:FF:000004">
    <property type="entry name" value="Sodium/potassium/calcium exchanger 2 isoform 1"/>
    <property type="match status" value="1"/>
</dbReference>
<evidence type="ECO:0000256" key="2">
    <source>
        <dbReference type="ARBA" id="ARBA00005364"/>
    </source>
</evidence>
<keyword evidence="4" id="KW-0106">Calcium</keyword>
<evidence type="ECO:0000256" key="1">
    <source>
        <dbReference type="ARBA" id="ARBA00004141"/>
    </source>
</evidence>
<feature type="region of interest" description="Disordered" evidence="8">
    <location>
        <begin position="338"/>
        <end position="362"/>
    </location>
</feature>
<name>K1PW61_MAGGI</name>
<evidence type="ECO:0000256" key="8">
    <source>
        <dbReference type="SAM" id="MobiDB-lite"/>
    </source>
</evidence>
<dbReference type="AlphaFoldDB" id="K1PW61"/>
<keyword evidence="5 9" id="KW-0812">Transmembrane</keyword>
<dbReference type="GO" id="GO:0005886">
    <property type="term" value="C:plasma membrane"/>
    <property type="evidence" value="ECO:0007669"/>
    <property type="project" value="TreeGrafter"/>
</dbReference>
<feature type="transmembrane region" description="Helical" evidence="9">
    <location>
        <begin position="440"/>
        <end position="458"/>
    </location>
</feature>
<feature type="transmembrane region" description="Helical" evidence="9">
    <location>
        <begin position="190"/>
        <end position="209"/>
    </location>
</feature>
<feature type="domain" description="Sodium/calcium exchanger membrane region" evidence="10">
    <location>
        <begin position="91"/>
        <end position="233"/>
    </location>
</feature>
<evidence type="ECO:0000256" key="3">
    <source>
        <dbReference type="ARBA" id="ARBA00022449"/>
    </source>
</evidence>
<evidence type="ECO:0000256" key="9">
    <source>
        <dbReference type="SAM" id="Phobius"/>
    </source>
</evidence>
<evidence type="ECO:0000256" key="7">
    <source>
        <dbReference type="ARBA" id="ARBA00023136"/>
    </source>
</evidence>
<evidence type="ECO:0000256" key="4">
    <source>
        <dbReference type="ARBA" id="ARBA00022568"/>
    </source>
</evidence>
<evidence type="ECO:0000256" key="5">
    <source>
        <dbReference type="ARBA" id="ARBA00022692"/>
    </source>
</evidence>
<evidence type="ECO:0000259" key="10">
    <source>
        <dbReference type="Pfam" id="PF01699"/>
    </source>
</evidence>
<feature type="transmembrane region" description="Helical" evidence="9">
    <location>
        <begin position="215"/>
        <end position="232"/>
    </location>
</feature>
<proteinExistence type="inferred from homology"/>
<dbReference type="EMBL" id="JH817867">
    <property type="protein sequence ID" value="EKC25963.1"/>
    <property type="molecule type" value="Genomic_DNA"/>
</dbReference>
<organism evidence="11">
    <name type="scientific">Magallana gigas</name>
    <name type="common">Pacific oyster</name>
    <name type="synonym">Crassostrea gigas</name>
    <dbReference type="NCBI Taxonomy" id="29159"/>
    <lineage>
        <taxon>Eukaryota</taxon>
        <taxon>Metazoa</taxon>
        <taxon>Spiralia</taxon>
        <taxon>Lophotrochozoa</taxon>
        <taxon>Mollusca</taxon>
        <taxon>Bivalvia</taxon>
        <taxon>Autobranchia</taxon>
        <taxon>Pteriomorphia</taxon>
        <taxon>Ostreida</taxon>
        <taxon>Ostreoidea</taxon>
        <taxon>Ostreidae</taxon>
        <taxon>Magallana</taxon>
    </lineage>
</organism>
<feature type="region of interest" description="Disordered" evidence="8">
    <location>
        <begin position="374"/>
        <end position="398"/>
    </location>
</feature>